<gene>
    <name evidence="2" type="ORF">EWB00_006253</name>
</gene>
<evidence type="ECO:0000256" key="1">
    <source>
        <dbReference type="SAM" id="MobiDB-lite"/>
    </source>
</evidence>
<dbReference type="AlphaFoldDB" id="A0A4Z2CZ84"/>
<feature type="region of interest" description="Disordered" evidence="1">
    <location>
        <begin position="45"/>
        <end position="64"/>
    </location>
</feature>
<organism evidence="2 3">
    <name type="scientific">Schistosoma japonicum</name>
    <name type="common">Blood fluke</name>
    <dbReference type="NCBI Taxonomy" id="6182"/>
    <lineage>
        <taxon>Eukaryota</taxon>
        <taxon>Metazoa</taxon>
        <taxon>Spiralia</taxon>
        <taxon>Lophotrochozoa</taxon>
        <taxon>Platyhelminthes</taxon>
        <taxon>Trematoda</taxon>
        <taxon>Digenea</taxon>
        <taxon>Strigeidida</taxon>
        <taxon>Schistosomatoidea</taxon>
        <taxon>Schistosomatidae</taxon>
        <taxon>Schistosoma</taxon>
    </lineage>
</organism>
<proteinExistence type="predicted"/>
<evidence type="ECO:0000313" key="2">
    <source>
        <dbReference type="EMBL" id="TNN09542.1"/>
    </source>
</evidence>
<dbReference type="Proteomes" id="UP000311919">
    <property type="component" value="Unassembled WGS sequence"/>
</dbReference>
<sequence length="125" mass="13868">MPIEVLERLQEVVIRSNPETLYDSFNQEPIKVTPLSDRQVVEQSLADAQLGGTKPHHSNRDMGNVLENHQTETSGKPYSRWLETAVAGKDTSNSQFSYVTNITKGTQFPVDTGTEVNIVPLTGKI</sequence>
<keyword evidence="3" id="KW-1185">Reference proteome</keyword>
<comment type="caution">
    <text evidence="2">The sequence shown here is derived from an EMBL/GenBank/DDBJ whole genome shotgun (WGS) entry which is preliminary data.</text>
</comment>
<accession>A0A4Z2CZ84</accession>
<protein>
    <submittedName>
        <fullName evidence="2">Uncharacterized protein</fullName>
    </submittedName>
</protein>
<dbReference type="EMBL" id="SKCS01000394">
    <property type="protein sequence ID" value="TNN09542.1"/>
    <property type="molecule type" value="Genomic_DNA"/>
</dbReference>
<name>A0A4Z2CZ84_SCHJA</name>
<reference evidence="2 3" key="1">
    <citation type="submission" date="2019-03" db="EMBL/GenBank/DDBJ databases">
        <title>An improved genome assembly of the fluke Schistosoma japonicum.</title>
        <authorList>
            <person name="Hu W."/>
            <person name="Luo F."/>
            <person name="Yin M."/>
            <person name="Mo X."/>
            <person name="Sun C."/>
            <person name="Wu Q."/>
            <person name="Zhu B."/>
            <person name="Xiang M."/>
            <person name="Wang J."/>
            <person name="Wang Y."/>
            <person name="Zhang T."/>
            <person name="Xu B."/>
            <person name="Zheng H."/>
            <person name="Feng Z."/>
        </authorList>
    </citation>
    <scope>NUCLEOTIDE SEQUENCE [LARGE SCALE GENOMIC DNA]</scope>
    <source>
        <strain evidence="2">HuSjv2</strain>
        <tissue evidence="2">Worms</tissue>
    </source>
</reference>
<evidence type="ECO:0000313" key="3">
    <source>
        <dbReference type="Proteomes" id="UP000311919"/>
    </source>
</evidence>